<keyword evidence="2" id="KW-1133">Transmembrane helix</keyword>
<keyword evidence="4" id="KW-1185">Reference proteome</keyword>
<feature type="region of interest" description="Disordered" evidence="1">
    <location>
        <begin position="467"/>
        <end position="506"/>
    </location>
</feature>
<dbReference type="Proteomes" id="UP001194696">
    <property type="component" value="Unassembled WGS sequence"/>
</dbReference>
<feature type="compositionally biased region" description="Gly residues" evidence="1">
    <location>
        <begin position="410"/>
        <end position="423"/>
    </location>
</feature>
<protein>
    <submittedName>
        <fullName evidence="3">Uncharacterized protein</fullName>
    </submittedName>
</protein>
<evidence type="ECO:0000256" key="1">
    <source>
        <dbReference type="SAM" id="MobiDB-lite"/>
    </source>
</evidence>
<organism evidence="3 4">
    <name type="scientific">Linnemannia gamsii</name>
    <dbReference type="NCBI Taxonomy" id="64522"/>
    <lineage>
        <taxon>Eukaryota</taxon>
        <taxon>Fungi</taxon>
        <taxon>Fungi incertae sedis</taxon>
        <taxon>Mucoromycota</taxon>
        <taxon>Mortierellomycotina</taxon>
        <taxon>Mortierellomycetes</taxon>
        <taxon>Mortierellales</taxon>
        <taxon>Mortierellaceae</taxon>
        <taxon>Linnemannia</taxon>
    </lineage>
</organism>
<proteinExistence type="predicted"/>
<evidence type="ECO:0000256" key="2">
    <source>
        <dbReference type="SAM" id="Phobius"/>
    </source>
</evidence>
<feature type="region of interest" description="Disordered" evidence="1">
    <location>
        <begin position="396"/>
        <end position="423"/>
    </location>
</feature>
<comment type="caution">
    <text evidence="3">The sequence shown here is derived from an EMBL/GenBank/DDBJ whole genome shotgun (WGS) entry which is preliminary data.</text>
</comment>
<name>A0ABQ7K371_9FUNG</name>
<dbReference type="EMBL" id="JAAAIM010000321">
    <property type="protein sequence ID" value="KAG0289906.1"/>
    <property type="molecule type" value="Genomic_DNA"/>
</dbReference>
<gene>
    <name evidence="3" type="ORF">BGZ96_006623</name>
</gene>
<reference evidence="3 4" key="1">
    <citation type="journal article" date="2020" name="Fungal Divers.">
        <title>Resolving the Mortierellaceae phylogeny through synthesis of multi-gene phylogenetics and phylogenomics.</title>
        <authorList>
            <person name="Vandepol N."/>
            <person name="Liber J."/>
            <person name="Desiro A."/>
            <person name="Na H."/>
            <person name="Kennedy M."/>
            <person name="Barry K."/>
            <person name="Grigoriev I.V."/>
            <person name="Miller A.N."/>
            <person name="O'Donnell K."/>
            <person name="Stajich J.E."/>
            <person name="Bonito G."/>
        </authorList>
    </citation>
    <scope>NUCLEOTIDE SEQUENCE [LARGE SCALE GENOMIC DNA]</scope>
    <source>
        <strain evidence="3 4">AD045</strain>
    </source>
</reference>
<feature type="compositionally biased region" description="Low complexity" evidence="1">
    <location>
        <begin position="495"/>
        <end position="506"/>
    </location>
</feature>
<accession>A0ABQ7K371</accession>
<feature type="transmembrane region" description="Helical" evidence="2">
    <location>
        <begin position="431"/>
        <end position="457"/>
    </location>
</feature>
<evidence type="ECO:0000313" key="3">
    <source>
        <dbReference type="EMBL" id="KAG0289906.1"/>
    </source>
</evidence>
<sequence length="933" mass="101259">MGQLKLFCLAATEDSSSLYGVAYGYNASDPTVGQLVILVKADVSAPTSISLSSLTWSLVGLIQRYKVTSIPDNSPYYPPCAVSSGGIFTFLSPNVVPLNITSNTGTTTGGFPGGFRYDPTQATNVPSPLPPPSTANCNNPGWDNLWRTITVDANVGWNSTATKANTYASLFYVPKTSNSTGFGATENLVLSHLNDGTVYFAQEDNTFNLYHTGTLRTPTTYMSSITAYTNYAGYFYLIGPSATTLTNVTTVLGIPMADGYLGALPSSTYLKVYNSAPGSIPANFTGGCAGLGNIVLASVTLNSLFYFCLNLVGQNHTLFSIPNVLSDSQISAPTLIPASTGSSVMYGAVKNLVSFSSPASATDRHPYGVLFGGSGIFGLGLDPYDTSDMNAAQTISVSDPEGVHLTNSESGGGSVDSGNGGSSGVDNGKKVWSTLDTIACAVGAVLVLALVAVIVFFRKRSKARRKNTSTIIEEHGGDDAFDSSPLSSKPRHPQQRQPSYHPQQPHYQGQKGNFIVISHRIISLLHLSSIAMRGGACERFFDIPELVNLLSSSLDYVTEGDESTPGKKDLANLARTCRKMHRLCTPSLYKVVVNVLGREFPFFRSTSARDGFLRNFHRVRGLNFQEDELVYYYNCVLTFENTGTDITYRTRLSDRDAETTGGGYACVVKVFALPPISRLTQLSLSLGERSGVCYFMPYAVGSRELLAKLCWLVSLNPCLAFLRLYCVSVRNLRDAQLLAEVIGGLSKLETLDLCISCKGDFGDDLSPYRESEEDVDEEKRRNEVMKSVDKKLRPLINLKELTVHNVHAATWKSEVDARTMFAYCPNIRTLKIYAINERPFVDTIGEVIGQECPKIETLSYCSATGVEDDSLPFRIMGSLSAQHVTRFDFMISIPVMNNAFQQHSATLQSIQISYVNGHHKFPASAILKACNNL</sequence>
<keyword evidence="2" id="KW-0472">Membrane</keyword>
<dbReference type="Gene3D" id="3.80.10.10">
    <property type="entry name" value="Ribonuclease Inhibitor"/>
    <property type="match status" value="1"/>
</dbReference>
<evidence type="ECO:0000313" key="4">
    <source>
        <dbReference type="Proteomes" id="UP001194696"/>
    </source>
</evidence>
<keyword evidence="2" id="KW-0812">Transmembrane</keyword>
<dbReference type="SUPFAM" id="SSF52047">
    <property type="entry name" value="RNI-like"/>
    <property type="match status" value="1"/>
</dbReference>
<dbReference type="InterPro" id="IPR032675">
    <property type="entry name" value="LRR_dom_sf"/>
</dbReference>